<feature type="binding site" evidence="3">
    <location>
        <position position="226"/>
    </location>
    <ligand>
        <name>a divalent metal cation</name>
        <dbReference type="ChEBI" id="CHEBI:60240"/>
        <label>1</label>
    </ligand>
</feature>
<dbReference type="PANTHER" id="PTHR46124">
    <property type="entry name" value="D-AMINOACYL-TRNA DEACYLASE"/>
    <property type="match status" value="1"/>
</dbReference>
<dbReference type="Gene3D" id="3.20.20.140">
    <property type="entry name" value="Metal-dependent hydrolases"/>
    <property type="match status" value="1"/>
</dbReference>
<dbReference type="AlphaFoldDB" id="A0A1F5SPU1"/>
<evidence type="ECO:0000313" key="5">
    <source>
        <dbReference type="Proteomes" id="UP000178925"/>
    </source>
</evidence>
<evidence type="ECO:0000256" key="1">
    <source>
        <dbReference type="ARBA" id="ARBA00022723"/>
    </source>
</evidence>
<feature type="binding site" evidence="3">
    <location>
        <position position="148"/>
    </location>
    <ligand>
        <name>a divalent metal cation</name>
        <dbReference type="ChEBI" id="CHEBI:60240"/>
        <label>2</label>
    </ligand>
</feature>
<dbReference type="EMBL" id="MFGC01000007">
    <property type="protein sequence ID" value="OGF28679.1"/>
    <property type="molecule type" value="Genomic_DNA"/>
</dbReference>
<dbReference type="PANTHER" id="PTHR46124:SF2">
    <property type="entry name" value="D-AMINOACYL-TRNA DEACYLASE"/>
    <property type="match status" value="1"/>
</dbReference>
<feature type="binding site" evidence="3">
    <location>
        <position position="6"/>
    </location>
    <ligand>
        <name>a divalent metal cation</name>
        <dbReference type="ChEBI" id="CHEBI:60240"/>
        <label>1</label>
    </ligand>
</feature>
<evidence type="ECO:0000256" key="3">
    <source>
        <dbReference type="PIRSR" id="PIRSR005902-1"/>
    </source>
</evidence>
<dbReference type="PIRSF" id="PIRSF005902">
    <property type="entry name" value="DNase_TatD"/>
    <property type="match status" value="1"/>
</dbReference>
<dbReference type="GO" id="GO:0046872">
    <property type="term" value="F:metal ion binding"/>
    <property type="evidence" value="ECO:0007669"/>
    <property type="project" value="UniProtKB-KW"/>
</dbReference>
<dbReference type="GO" id="GO:0005829">
    <property type="term" value="C:cytosol"/>
    <property type="evidence" value="ECO:0007669"/>
    <property type="project" value="TreeGrafter"/>
</dbReference>
<gene>
    <name evidence="4" type="ORF">A2242_00315</name>
</gene>
<feature type="binding site" evidence="3">
    <location>
        <position position="8"/>
    </location>
    <ligand>
        <name>a divalent metal cation</name>
        <dbReference type="ChEBI" id="CHEBI:60240"/>
        <label>1</label>
    </ligand>
</feature>
<sequence>MLIDTHCHLNFQAYKDDADEVIRRALDNDTVMIIPGADITTSKRAALIAGKYKTGVYAAVGLHPVHLQAQEFVEEEQKVKMKAEQFERESYARLVALDEVVAIGEVGIDYHYIPKDPAKLKQNKQLQQLTFLQQLELAYDADKPVIVHCREAHDDVLKLLRAFYHNKKKRRQGRGVLHCFSGDWEAAWQYFELGFIISFTGLITFNNTWDELLRKCPLDKLMIETDSPFMAPVPHRGERNEPAYVSEVARHIAEIKKVKFETVAAATTANAQRLFGI</sequence>
<dbReference type="NCBIfam" id="TIGR00010">
    <property type="entry name" value="YchF/TatD family DNA exonuclease"/>
    <property type="match status" value="1"/>
</dbReference>
<reference evidence="4 5" key="1">
    <citation type="journal article" date="2016" name="Nat. Commun.">
        <title>Thousands of microbial genomes shed light on interconnected biogeochemical processes in an aquifer system.</title>
        <authorList>
            <person name="Anantharaman K."/>
            <person name="Brown C.T."/>
            <person name="Hug L.A."/>
            <person name="Sharon I."/>
            <person name="Castelle C.J."/>
            <person name="Probst A.J."/>
            <person name="Thomas B.C."/>
            <person name="Singh A."/>
            <person name="Wilkins M.J."/>
            <person name="Karaoz U."/>
            <person name="Brodie E.L."/>
            <person name="Williams K.H."/>
            <person name="Hubbard S.S."/>
            <person name="Banfield J.F."/>
        </authorList>
    </citation>
    <scope>NUCLEOTIDE SEQUENCE [LARGE SCALE GENOMIC DNA]</scope>
</reference>
<proteinExistence type="predicted"/>
<accession>A0A1F5SPU1</accession>
<dbReference type="InterPro" id="IPR015991">
    <property type="entry name" value="TatD/YcfH-like"/>
</dbReference>
<name>A0A1F5SPU1_9BACT</name>
<protein>
    <recommendedName>
        <fullName evidence="6">Hydrolase TatD</fullName>
    </recommendedName>
</protein>
<dbReference type="FunFam" id="3.20.20.140:FF:000005">
    <property type="entry name" value="TatD family hydrolase"/>
    <property type="match status" value="1"/>
</dbReference>
<keyword evidence="2" id="KW-0378">Hydrolase</keyword>
<dbReference type="PROSITE" id="PS01137">
    <property type="entry name" value="TATD_1"/>
    <property type="match status" value="1"/>
</dbReference>
<dbReference type="InterPro" id="IPR018228">
    <property type="entry name" value="DNase_TatD-rel_CS"/>
</dbReference>
<evidence type="ECO:0008006" key="6">
    <source>
        <dbReference type="Google" id="ProtNLM"/>
    </source>
</evidence>
<dbReference type="InterPro" id="IPR032466">
    <property type="entry name" value="Metal_Hydrolase"/>
</dbReference>
<dbReference type="InterPro" id="IPR001130">
    <property type="entry name" value="TatD-like"/>
</dbReference>
<dbReference type="STRING" id="1797995.A2242_00315"/>
<dbReference type="Pfam" id="PF01026">
    <property type="entry name" value="TatD_DNase"/>
    <property type="match status" value="1"/>
</dbReference>
<keyword evidence="1 3" id="KW-0479">Metal-binding</keyword>
<feature type="binding site" evidence="3">
    <location>
        <position position="178"/>
    </location>
    <ligand>
        <name>a divalent metal cation</name>
        <dbReference type="ChEBI" id="CHEBI:60240"/>
        <label>2</label>
    </ligand>
</feature>
<dbReference type="CDD" id="cd01310">
    <property type="entry name" value="TatD_DNAse"/>
    <property type="match status" value="1"/>
</dbReference>
<dbReference type="PROSITE" id="PS01090">
    <property type="entry name" value="TATD_2"/>
    <property type="match status" value="1"/>
</dbReference>
<evidence type="ECO:0000256" key="2">
    <source>
        <dbReference type="ARBA" id="ARBA00022801"/>
    </source>
</evidence>
<dbReference type="GO" id="GO:0016788">
    <property type="term" value="F:hydrolase activity, acting on ester bonds"/>
    <property type="evidence" value="ECO:0007669"/>
    <property type="project" value="InterPro"/>
</dbReference>
<feature type="binding site" evidence="3">
    <location>
        <position position="105"/>
    </location>
    <ligand>
        <name>a divalent metal cation</name>
        <dbReference type="ChEBI" id="CHEBI:60240"/>
        <label>1</label>
    </ligand>
</feature>
<organism evidence="4 5">
    <name type="scientific">Candidatus Falkowbacteria bacterium RIFOXYA2_FULL_47_9</name>
    <dbReference type="NCBI Taxonomy" id="1797995"/>
    <lineage>
        <taxon>Bacteria</taxon>
        <taxon>Candidatus Falkowiibacteriota</taxon>
    </lineage>
</organism>
<dbReference type="GO" id="GO:0004536">
    <property type="term" value="F:DNA nuclease activity"/>
    <property type="evidence" value="ECO:0007669"/>
    <property type="project" value="InterPro"/>
</dbReference>
<comment type="caution">
    <text evidence="4">The sequence shown here is derived from an EMBL/GenBank/DDBJ whole genome shotgun (WGS) entry which is preliminary data.</text>
</comment>
<dbReference type="Proteomes" id="UP000178925">
    <property type="component" value="Unassembled WGS sequence"/>
</dbReference>
<evidence type="ECO:0000313" key="4">
    <source>
        <dbReference type="EMBL" id="OGF28679.1"/>
    </source>
</evidence>
<dbReference type="SUPFAM" id="SSF51556">
    <property type="entry name" value="Metallo-dependent hydrolases"/>
    <property type="match status" value="1"/>
</dbReference>